<dbReference type="FunFam" id="3.30.710.10:FF:000026">
    <property type="entry name" value="E3 ubiquitin ligase complex SCF subunit"/>
    <property type="match status" value="1"/>
</dbReference>
<dbReference type="Gene3D" id="3.30.710.10">
    <property type="entry name" value="Potassium Channel Kv1.1, Chain A"/>
    <property type="match status" value="1"/>
</dbReference>
<evidence type="ECO:0000313" key="8">
    <source>
        <dbReference type="Proteomes" id="UP001642360"/>
    </source>
</evidence>
<comment type="similarity">
    <text evidence="2 4">Belongs to the SKP1 family.</text>
</comment>
<dbReference type="InterPro" id="IPR016073">
    <property type="entry name" value="Skp1_comp_POZ"/>
</dbReference>
<dbReference type="GO" id="GO:0016567">
    <property type="term" value="P:protein ubiquitination"/>
    <property type="evidence" value="ECO:0007669"/>
    <property type="project" value="UniProtKB-UniRule"/>
</dbReference>
<evidence type="ECO:0000259" key="5">
    <source>
        <dbReference type="Pfam" id="PF01466"/>
    </source>
</evidence>
<gene>
    <name evidence="7" type="ORF">ILEXP_LOCUS11162</name>
</gene>
<evidence type="ECO:0000313" key="7">
    <source>
        <dbReference type="EMBL" id="CAK9143446.1"/>
    </source>
</evidence>
<dbReference type="PIRSF" id="PIRSF028729">
    <property type="entry name" value="E3_ubiquit_lig_SCF_Skp"/>
    <property type="match status" value="1"/>
</dbReference>
<sequence>MATTTTETKMLTLCTSDKQHFQIAETIAIQAVTIKNMVEDDCASNVIPLPNVNSKILIQIIEYLNKHADSLVSKEDMQKFDSAFVEKELSEIFDVILAANYLNIKDLLDICCQRVADVMKNKSPEWVRRTFNIVNDFTAEEEAKIRKEHEWAFEGVDED</sequence>
<keyword evidence="8" id="KW-1185">Reference proteome</keyword>
<evidence type="ECO:0000256" key="1">
    <source>
        <dbReference type="ARBA" id="ARBA00004906"/>
    </source>
</evidence>
<dbReference type="PANTHER" id="PTHR11165">
    <property type="entry name" value="SKP1"/>
    <property type="match status" value="1"/>
</dbReference>
<comment type="subunit">
    <text evidence="4">Part of a SCF (SKP1-cullin-F-box) protein ligase complex.</text>
</comment>
<dbReference type="SUPFAM" id="SSF54695">
    <property type="entry name" value="POZ domain"/>
    <property type="match status" value="1"/>
</dbReference>
<feature type="domain" description="SKP1 component dimerisation" evidence="5">
    <location>
        <begin position="105"/>
        <end position="152"/>
    </location>
</feature>
<dbReference type="SUPFAM" id="SSF81382">
    <property type="entry name" value="Skp1 dimerisation domain-like"/>
    <property type="match status" value="1"/>
</dbReference>
<dbReference type="GO" id="GO:0009867">
    <property type="term" value="P:jasmonic acid mediated signaling pathway"/>
    <property type="evidence" value="ECO:0007669"/>
    <property type="project" value="UniProtKB-ARBA"/>
</dbReference>
<evidence type="ECO:0000256" key="4">
    <source>
        <dbReference type="PIRNR" id="PIRNR028729"/>
    </source>
</evidence>
<organism evidence="7 8">
    <name type="scientific">Ilex paraguariensis</name>
    <name type="common">yerba mate</name>
    <dbReference type="NCBI Taxonomy" id="185542"/>
    <lineage>
        <taxon>Eukaryota</taxon>
        <taxon>Viridiplantae</taxon>
        <taxon>Streptophyta</taxon>
        <taxon>Embryophyta</taxon>
        <taxon>Tracheophyta</taxon>
        <taxon>Spermatophyta</taxon>
        <taxon>Magnoliopsida</taxon>
        <taxon>eudicotyledons</taxon>
        <taxon>Gunneridae</taxon>
        <taxon>Pentapetalae</taxon>
        <taxon>asterids</taxon>
        <taxon>campanulids</taxon>
        <taxon>Aquifoliales</taxon>
        <taxon>Aquifoliaceae</taxon>
        <taxon>Ilex</taxon>
    </lineage>
</organism>
<evidence type="ECO:0000256" key="3">
    <source>
        <dbReference type="ARBA" id="ARBA00022786"/>
    </source>
</evidence>
<comment type="caution">
    <text evidence="7">The sequence shown here is derived from an EMBL/GenBank/DDBJ whole genome shotgun (WGS) entry which is preliminary data.</text>
</comment>
<dbReference type="Pfam" id="PF01466">
    <property type="entry name" value="Skp1"/>
    <property type="match status" value="1"/>
</dbReference>
<dbReference type="InterPro" id="IPR036296">
    <property type="entry name" value="SKP1-like_dim_sf"/>
</dbReference>
<comment type="pathway">
    <text evidence="1 4">Protein modification; protein ubiquitination.</text>
</comment>
<dbReference type="InterPro" id="IPR016072">
    <property type="entry name" value="Skp1_comp_dimer"/>
</dbReference>
<dbReference type="EMBL" id="CAUOFW020001303">
    <property type="protein sequence ID" value="CAK9143446.1"/>
    <property type="molecule type" value="Genomic_DNA"/>
</dbReference>
<evidence type="ECO:0000259" key="6">
    <source>
        <dbReference type="Pfam" id="PF03931"/>
    </source>
</evidence>
<dbReference type="SMART" id="SM00512">
    <property type="entry name" value="Skp1"/>
    <property type="match status" value="1"/>
</dbReference>
<protein>
    <recommendedName>
        <fullName evidence="4">SKP1-like protein</fullName>
    </recommendedName>
</protein>
<dbReference type="AlphaFoldDB" id="A0ABC8REQ0"/>
<dbReference type="InterPro" id="IPR011333">
    <property type="entry name" value="SKP1/BTB/POZ_sf"/>
</dbReference>
<reference evidence="7 8" key="1">
    <citation type="submission" date="2024-02" db="EMBL/GenBank/DDBJ databases">
        <authorList>
            <person name="Vignale AGUSTIN F."/>
            <person name="Sosa J E."/>
            <person name="Modenutti C."/>
        </authorList>
    </citation>
    <scope>NUCLEOTIDE SEQUENCE [LARGE SCALE GENOMIC DNA]</scope>
</reference>
<comment type="function">
    <text evidence="4">Involved in ubiquitination and subsequent proteasomal degradation of target proteins. Together with CUL1, RBX1 and a F-box protein, it forms a SCF E3 ubiquitin ligase complex. The functional specificity of this complex depends on the type of F-box protein. In the SCF complex, it serves as an adapter that links the F-box protein to CUL1.</text>
</comment>
<accession>A0ABC8REQ0</accession>
<dbReference type="Proteomes" id="UP001642360">
    <property type="component" value="Unassembled WGS sequence"/>
</dbReference>
<keyword evidence="3 4" id="KW-0833">Ubl conjugation pathway</keyword>
<name>A0ABC8REQ0_9AQUA</name>
<feature type="domain" description="SKP1 component POZ" evidence="6">
    <location>
        <begin position="9"/>
        <end position="68"/>
    </location>
</feature>
<evidence type="ECO:0000256" key="2">
    <source>
        <dbReference type="ARBA" id="ARBA00009993"/>
    </source>
</evidence>
<dbReference type="InterPro" id="IPR001232">
    <property type="entry name" value="SKP1-like"/>
</dbReference>
<dbReference type="Pfam" id="PF03931">
    <property type="entry name" value="Skp1_POZ"/>
    <property type="match status" value="1"/>
</dbReference>
<dbReference type="InterPro" id="IPR016897">
    <property type="entry name" value="SKP1"/>
</dbReference>
<proteinExistence type="inferred from homology"/>